<sequence>MALKVLHQMGHNSIWNKESFKKDNVGHGLIYSPVHESSSNVEKATAQEKVTSYFDPQFYLPSSQKKKFQSYDFFPNTILGKKGFNTIDFSSIASESAKLCINFQLRNNFEGIIIPARFYEQMHPKFVEQQNESFVSPFLNYLKSIHINGKKKIYLSVPITSGMLNVEQYKVNILNWVTSHPEISGVYFICQHDRPTKQITDADFLLEYMDVLSTTAQADLDVIVGYTNTESILYTLCGDITLTIGAFENTRIFSLDKFIVSDEERRGPKPRIYIPALLNWINFEEAKLLAKAAPNLWAKLYRKTQYSSDAFSATKSITFQSPLLYKDYFINFSNQINQLSGKTITQRKNTILQWLDEANFHYEEIENHMKLDKNSGGSHLIPWTNAVKIFSSRNSI</sequence>
<dbReference type="RefSeq" id="WP_211024076.1">
    <property type="nucleotide sequence ID" value="NZ_JAQRNC010000006.1"/>
</dbReference>
<gene>
    <name evidence="1" type="ORF">ABRQ07_18640</name>
</gene>
<dbReference type="EMBL" id="JBEHEF010000027">
    <property type="protein sequence ID" value="MEQ9939601.1"/>
    <property type="molecule type" value="Genomic_DNA"/>
</dbReference>
<proteinExistence type="predicted"/>
<organism evidence="1 2">
    <name type="scientific">Pectobacterium polonicum</name>
    <dbReference type="NCBI Taxonomy" id="2485124"/>
    <lineage>
        <taxon>Bacteria</taxon>
        <taxon>Pseudomonadati</taxon>
        <taxon>Pseudomonadota</taxon>
        <taxon>Gammaproteobacteria</taxon>
        <taxon>Enterobacterales</taxon>
        <taxon>Pectobacteriaceae</taxon>
        <taxon>Pectobacterium</taxon>
    </lineage>
</organism>
<reference evidence="1 2" key="1">
    <citation type="submission" date="2024-06" db="EMBL/GenBank/DDBJ databases">
        <title>Pangenomics to understand the prophage dynamics in the radiating lineages of P. brasiliense.</title>
        <authorList>
            <person name="Pardeshi L.A."/>
            <person name="Van Duivenbode I."/>
            <person name="Jonkheer E.M."/>
            <person name="Pel M.J.C."/>
            <person name="Kupczok A."/>
            <person name="De Ridder D."/>
            <person name="Smit S."/>
            <person name="Van Der Lee T.J."/>
        </authorList>
    </citation>
    <scope>NUCLEOTIDE SEQUENCE [LARGE SCALE GENOMIC DNA]</scope>
    <source>
        <strain evidence="1 2">PD 8607</strain>
    </source>
</reference>
<dbReference type="Proteomes" id="UP001463408">
    <property type="component" value="Unassembled WGS sequence"/>
</dbReference>
<evidence type="ECO:0000313" key="1">
    <source>
        <dbReference type="EMBL" id="MEQ9939601.1"/>
    </source>
</evidence>
<comment type="caution">
    <text evidence="1">The sequence shown here is derived from an EMBL/GenBank/DDBJ whole genome shotgun (WGS) entry which is preliminary data.</text>
</comment>
<evidence type="ECO:0000313" key="2">
    <source>
        <dbReference type="Proteomes" id="UP001463408"/>
    </source>
</evidence>
<name>A0ABV1PEW7_9GAMM</name>
<keyword evidence="2" id="KW-1185">Reference proteome</keyword>
<protein>
    <submittedName>
        <fullName evidence="1">Uncharacterized protein</fullName>
    </submittedName>
</protein>
<accession>A0ABV1PEW7</accession>